<protein>
    <submittedName>
        <fullName evidence="1">Uncharacterized protein</fullName>
    </submittedName>
</protein>
<proteinExistence type="predicted"/>
<reference evidence="1 2" key="1">
    <citation type="submission" date="2024-09" db="EMBL/GenBank/DDBJ databases">
        <title>The Natural Products Discovery Center: Release of the First 8490 Sequenced Strains for Exploring Actinobacteria Biosynthetic Diversity.</title>
        <authorList>
            <person name="Kalkreuter E."/>
            <person name="Kautsar S.A."/>
            <person name="Yang D."/>
            <person name="Bader C.D."/>
            <person name="Teijaro C.N."/>
            <person name="Fluegel L."/>
            <person name="Davis C.M."/>
            <person name="Simpson J.R."/>
            <person name="Lauterbach L."/>
            <person name="Steele A.D."/>
            <person name="Gui C."/>
            <person name="Meng S."/>
            <person name="Li G."/>
            <person name="Viehrig K."/>
            <person name="Ye F."/>
            <person name="Su P."/>
            <person name="Kiefer A.F."/>
            <person name="Nichols A."/>
            <person name="Cepeda A.J."/>
            <person name="Yan W."/>
            <person name="Fan B."/>
            <person name="Jiang Y."/>
            <person name="Adhikari A."/>
            <person name="Zheng C.-J."/>
            <person name="Schuster L."/>
            <person name="Cowan T.M."/>
            <person name="Smanski M.J."/>
            <person name="Chevrette M.G."/>
            <person name="De Carvalho L.P.S."/>
            <person name="Shen B."/>
        </authorList>
    </citation>
    <scope>NUCLEOTIDE SEQUENCE [LARGE SCALE GENOMIC DNA]</scope>
    <source>
        <strain evidence="1 2">NPDC058753</strain>
    </source>
</reference>
<dbReference type="Proteomes" id="UP001599542">
    <property type="component" value="Unassembled WGS sequence"/>
</dbReference>
<evidence type="ECO:0000313" key="2">
    <source>
        <dbReference type="Proteomes" id="UP001599542"/>
    </source>
</evidence>
<gene>
    <name evidence="1" type="ORF">ACFW6T_03515</name>
</gene>
<evidence type="ECO:0000313" key="1">
    <source>
        <dbReference type="EMBL" id="MFE1351038.1"/>
    </source>
</evidence>
<name>A0ABW6GEA2_9ACTN</name>
<organism evidence="1 2">
    <name type="scientific">Kitasatospora phosalacinea</name>
    <dbReference type="NCBI Taxonomy" id="2065"/>
    <lineage>
        <taxon>Bacteria</taxon>
        <taxon>Bacillati</taxon>
        <taxon>Actinomycetota</taxon>
        <taxon>Actinomycetes</taxon>
        <taxon>Kitasatosporales</taxon>
        <taxon>Streptomycetaceae</taxon>
        <taxon>Kitasatospora</taxon>
    </lineage>
</organism>
<dbReference type="EMBL" id="JBHYPX010000004">
    <property type="protein sequence ID" value="MFE1351038.1"/>
    <property type="molecule type" value="Genomic_DNA"/>
</dbReference>
<accession>A0ABW6GEA2</accession>
<dbReference type="RefSeq" id="WP_380331650.1">
    <property type="nucleotide sequence ID" value="NZ_JBHYPW010000084.1"/>
</dbReference>
<sequence length="86" mass="9026">MAEDDWVELGRYEAGEGRPSVAEAVAEWLGERGADAAGVAADDVLVQPLCGREADGRWSRECRVLVRRAALDPEGEGRAGGGPGFG</sequence>
<keyword evidence="2" id="KW-1185">Reference proteome</keyword>
<comment type="caution">
    <text evidence="1">The sequence shown here is derived from an EMBL/GenBank/DDBJ whole genome shotgun (WGS) entry which is preliminary data.</text>
</comment>